<feature type="non-terminal residue" evidence="2">
    <location>
        <position position="193"/>
    </location>
</feature>
<protein>
    <submittedName>
        <fullName evidence="2">Uncharacterized protein</fullName>
    </submittedName>
</protein>
<feature type="non-terminal residue" evidence="2">
    <location>
        <position position="1"/>
    </location>
</feature>
<proteinExistence type="predicted"/>
<dbReference type="EMBL" id="HACA01003461">
    <property type="protein sequence ID" value="CDW20822.1"/>
    <property type="molecule type" value="Transcribed_RNA"/>
</dbReference>
<name>A0A0K2T5G5_LEPSM</name>
<feature type="region of interest" description="Disordered" evidence="1">
    <location>
        <begin position="89"/>
        <end position="109"/>
    </location>
</feature>
<organism evidence="2">
    <name type="scientific">Lepeophtheirus salmonis</name>
    <name type="common">Salmon louse</name>
    <name type="synonym">Caligus salmonis</name>
    <dbReference type="NCBI Taxonomy" id="72036"/>
    <lineage>
        <taxon>Eukaryota</taxon>
        <taxon>Metazoa</taxon>
        <taxon>Ecdysozoa</taxon>
        <taxon>Arthropoda</taxon>
        <taxon>Crustacea</taxon>
        <taxon>Multicrustacea</taxon>
        <taxon>Hexanauplia</taxon>
        <taxon>Copepoda</taxon>
        <taxon>Siphonostomatoida</taxon>
        <taxon>Caligidae</taxon>
        <taxon>Lepeophtheirus</taxon>
    </lineage>
</organism>
<dbReference type="OrthoDB" id="1104827at2759"/>
<sequence>LVIRNSCLSNICTVQSRIFELLYIHFSVKMHCLNLPDTIVLRVPAVHEVLQSLPRPPSLLDLPRPHKPDLTKLSDAITAIHAQVRTSISSCKSPPTKKGSSEVDSDSEFGTIGKKKRMEGVASRLGSSSRKGGAGGMGGTGVWCCGCFGNDEPPEITYCVVDGAGTLSLQAVTPSLPMPDEEELNDKFAELVV</sequence>
<evidence type="ECO:0000313" key="2">
    <source>
        <dbReference type="EMBL" id="CDW20822.1"/>
    </source>
</evidence>
<reference evidence="2" key="1">
    <citation type="submission" date="2014-05" db="EMBL/GenBank/DDBJ databases">
        <authorList>
            <person name="Chronopoulou M."/>
        </authorList>
    </citation>
    <scope>NUCLEOTIDE SEQUENCE</scope>
    <source>
        <tissue evidence="2">Whole organism</tissue>
    </source>
</reference>
<accession>A0A0K2T5G5</accession>
<dbReference type="AlphaFoldDB" id="A0A0K2T5G5"/>
<evidence type="ECO:0000256" key="1">
    <source>
        <dbReference type="SAM" id="MobiDB-lite"/>
    </source>
</evidence>